<evidence type="ECO:0000256" key="1">
    <source>
        <dbReference type="SAM" id="MobiDB-lite"/>
    </source>
</evidence>
<dbReference type="AlphaFoldDB" id="A0AB34VGK4"/>
<feature type="region of interest" description="Disordered" evidence="1">
    <location>
        <begin position="1"/>
        <end position="24"/>
    </location>
</feature>
<dbReference type="Pfam" id="PF03551">
    <property type="entry name" value="PadR"/>
    <property type="match status" value="1"/>
</dbReference>
<comment type="caution">
    <text evidence="3">The sequence shown here is derived from an EMBL/GenBank/DDBJ whole genome shotgun (WGS) entry which is preliminary data.</text>
</comment>
<organism evidence="3 4">
    <name type="scientific">Pantoea stewartii</name>
    <dbReference type="NCBI Taxonomy" id="66269"/>
    <lineage>
        <taxon>Bacteria</taxon>
        <taxon>Pseudomonadati</taxon>
        <taxon>Pseudomonadota</taxon>
        <taxon>Gammaproteobacteria</taxon>
        <taxon>Enterobacterales</taxon>
        <taxon>Erwiniaceae</taxon>
        <taxon>Pantoea</taxon>
    </lineage>
</organism>
<dbReference type="EMBL" id="LDSI01000015">
    <property type="protein sequence ID" value="KTS97346.1"/>
    <property type="molecule type" value="Genomic_DNA"/>
</dbReference>
<dbReference type="InterPro" id="IPR005149">
    <property type="entry name" value="Tscrpt_reg_PadR_N"/>
</dbReference>
<dbReference type="InterPro" id="IPR036388">
    <property type="entry name" value="WH-like_DNA-bd_sf"/>
</dbReference>
<name>A0AB34VGK4_9GAMM</name>
<evidence type="ECO:0000313" key="3">
    <source>
        <dbReference type="EMBL" id="KTS97346.1"/>
    </source>
</evidence>
<dbReference type="Gene3D" id="1.10.10.10">
    <property type="entry name" value="Winged helix-like DNA-binding domain superfamily/Winged helix DNA-binding domain"/>
    <property type="match status" value="1"/>
</dbReference>
<evidence type="ECO:0000313" key="4">
    <source>
        <dbReference type="Proteomes" id="UP000072520"/>
    </source>
</evidence>
<sequence>MDSAHSEQDNRSQSARPCAARRKRREKMLDAGEMRLLMLHFIAQRASHGYELIKCVEELSKGEYSPSPGIIYPNLTLLEEMEAIEIVDPLAARKAYVVTATGQAMLEAEAQPLSRLITRLSSLAVLVNNRSIPEIEQAIFQFKNALNGRLAQQDITDETRHKIVAALNAAAEQISRS</sequence>
<dbReference type="InterPro" id="IPR036390">
    <property type="entry name" value="WH_DNA-bd_sf"/>
</dbReference>
<dbReference type="RefSeq" id="WP_058709064.1">
    <property type="nucleotide sequence ID" value="NZ_LDSI01000015.1"/>
</dbReference>
<protein>
    <submittedName>
        <fullName evidence="3">Transcriptional regulator</fullName>
    </submittedName>
</protein>
<feature type="compositionally biased region" description="Basic and acidic residues" evidence="1">
    <location>
        <begin position="1"/>
        <end position="10"/>
    </location>
</feature>
<dbReference type="Proteomes" id="UP000072520">
    <property type="component" value="Unassembled WGS sequence"/>
</dbReference>
<evidence type="ECO:0000259" key="2">
    <source>
        <dbReference type="Pfam" id="PF03551"/>
    </source>
</evidence>
<feature type="domain" description="Transcription regulator PadR N-terminal" evidence="2">
    <location>
        <begin position="38"/>
        <end position="107"/>
    </location>
</feature>
<reference evidence="3 4" key="1">
    <citation type="journal article" date="2016" name="Front. Microbiol.">
        <title>Genomic Resource of Rice Seed Associated Bacteria.</title>
        <authorList>
            <person name="Midha S."/>
            <person name="Bansal K."/>
            <person name="Sharma S."/>
            <person name="Kumar N."/>
            <person name="Patil P.P."/>
            <person name="Chaudhry V."/>
            <person name="Patil P.B."/>
        </authorList>
    </citation>
    <scope>NUCLEOTIDE SEQUENCE [LARGE SCALE GENOMIC DNA]</scope>
    <source>
        <strain evidence="3 4">RSA13</strain>
    </source>
</reference>
<dbReference type="PANTHER" id="PTHR43252:SF7">
    <property type="entry name" value="TRANSCRIPTIONAL REGULATOR YQJI"/>
    <property type="match status" value="1"/>
</dbReference>
<gene>
    <name evidence="3" type="ORF">RSA13_11470</name>
</gene>
<accession>A0AB34VGK4</accession>
<dbReference type="PANTHER" id="PTHR43252">
    <property type="entry name" value="TRANSCRIPTIONAL REGULATOR YQJI"/>
    <property type="match status" value="1"/>
</dbReference>
<dbReference type="SUPFAM" id="SSF46785">
    <property type="entry name" value="Winged helix' DNA-binding domain"/>
    <property type="match status" value="1"/>
</dbReference>
<proteinExistence type="predicted"/>